<reference evidence="2" key="1">
    <citation type="submission" date="2022-11" db="UniProtKB">
        <authorList>
            <consortium name="WormBaseParasite"/>
        </authorList>
    </citation>
    <scope>IDENTIFICATION</scope>
</reference>
<protein>
    <submittedName>
        <fullName evidence="2">Uncharacterized protein</fullName>
    </submittedName>
</protein>
<proteinExistence type="predicted"/>
<dbReference type="Proteomes" id="UP000887580">
    <property type="component" value="Unplaced"/>
</dbReference>
<sequence length="151" mass="17800">MNEIGLKTFHAYYNPDQWMQVYLTKDQSDKIQRMEFQAYVTLVRKAFPTTRAPCEHITNENQTLWTMDRTKGYGKNDYCGYLLIIPPKTNILVNIKTMVVEKGVDYILYISEENFVVGHIYIYSPTMFIIEGNEIEQRIIWEFISDGSYEA</sequence>
<evidence type="ECO:0000313" key="1">
    <source>
        <dbReference type="Proteomes" id="UP000887580"/>
    </source>
</evidence>
<name>A0AC35EUQ3_9BILA</name>
<evidence type="ECO:0000313" key="2">
    <source>
        <dbReference type="WBParaSite" id="PS1159_v2.g10851.t1"/>
    </source>
</evidence>
<dbReference type="WBParaSite" id="PS1159_v2.g10851.t1">
    <property type="protein sequence ID" value="PS1159_v2.g10851.t1"/>
    <property type="gene ID" value="PS1159_v2.g10851"/>
</dbReference>
<accession>A0AC35EUQ3</accession>
<organism evidence="1 2">
    <name type="scientific">Panagrolaimus sp. PS1159</name>
    <dbReference type="NCBI Taxonomy" id="55785"/>
    <lineage>
        <taxon>Eukaryota</taxon>
        <taxon>Metazoa</taxon>
        <taxon>Ecdysozoa</taxon>
        <taxon>Nematoda</taxon>
        <taxon>Chromadorea</taxon>
        <taxon>Rhabditida</taxon>
        <taxon>Tylenchina</taxon>
        <taxon>Panagrolaimomorpha</taxon>
        <taxon>Panagrolaimoidea</taxon>
        <taxon>Panagrolaimidae</taxon>
        <taxon>Panagrolaimus</taxon>
    </lineage>
</organism>